<dbReference type="InterPro" id="IPR011990">
    <property type="entry name" value="TPR-like_helical_dom_sf"/>
</dbReference>
<dbReference type="SMART" id="SM00028">
    <property type="entry name" value="TPR"/>
    <property type="match status" value="3"/>
</dbReference>
<evidence type="ECO:0000313" key="4">
    <source>
        <dbReference type="Proteomes" id="UP000216207"/>
    </source>
</evidence>
<evidence type="ECO:0000313" key="3">
    <source>
        <dbReference type="EMBL" id="PAE88934.1"/>
    </source>
</evidence>
<dbReference type="Proteomes" id="UP000216207">
    <property type="component" value="Unassembled WGS sequence"/>
</dbReference>
<accession>A0A268NZM0</accession>
<dbReference type="GO" id="GO:0008168">
    <property type="term" value="F:methyltransferase activity"/>
    <property type="evidence" value="ECO:0007669"/>
    <property type="project" value="UniProtKB-KW"/>
</dbReference>
<evidence type="ECO:0000256" key="1">
    <source>
        <dbReference type="PROSITE-ProRule" id="PRU00339"/>
    </source>
</evidence>
<keyword evidence="1" id="KW-0802">TPR repeat</keyword>
<dbReference type="RefSeq" id="WP_095326616.1">
    <property type="nucleotide sequence ID" value="NZ_NPCC01000012.1"/>
</dbReference>
<comment type="caution">
    <text evidence="3">The sequence shown here is derived from an EMBL/GenBank/DDBJ whole genome shotgun (WGS) entry which is preliminary data.</text>
</comment>
<dbReference type="EMBL" id="NPCC01000012">
    <property type="protein sequence ID" value="PAE88934.1"/>
    <property type="molecule type" value="Genomic_DNA"/>
</dbReference>
<organism evidence="3 4">
    <name type="scientific">Shouchella clausii</name>
    <name type="common">Alkalihalobacillus clausii</name>
    <dbReference type="NCBI Taxonomy" id="79880"/>
    <lineage>
        <taxon>Bacteria</taxon>
        <taxon>Bacillati</taxon>
        <taxon>Bacillota</taxon>
        <taxon>Bacilli</taxon>
        <taxon>Bacillales</taxon>
        <taxon>Bacillaceae</taxon>
        <taxon>Shouchella</taxon>
    </lineage>
</organism>
<sequence>MASSISPEKLGAKIVEWYSCIVSREVEQAEEYKQEIGQLVNQLERSDEKVLSYYSLVLFRHQLLTEDVQQKRVEPTCLQAINAENTVYDGLLSFLYYFMSGQYEFYEGRYQSALRLYKIAEQKIDHVHDQSEKAEFYFRLGESYFRIDQYTFAVSYLEQAIDLFEEQQFYLERILNCRLLLAAIKTELNLFDEAEKEYQSALADATPYPTTHALLLRALGLNRVRQRKLHEAEMYFAEALMIGDHAKSIAGMKTIADLANVRLRQNPNNEQAVALLQEAKAGVTAIGNEEYMVRCAITEALYINEGGNERLTSELQQLLERELYTEYSELAEEIAEYYKQQSLLEEAFYYMKEALHYRTNMKILGSGAEQQ</sequence>
<keyword evidence="3" id="KW-0808">Transferase</keyword>
<feature type="coiled-coil region" evidence="2">
    <location>
        <begin position="22"/>
        <end position="49"/>
    </location>
</feature>
<dbReference type="Pfam" id="PF18801">
    <property type="entry name" value="RapH_N"/>
    <property type="match status" value="1"/>
</dbReference>
<reference evidence="3 4" key="1">
    <citation type="submission" date="2017-07" db="EMBL/GenBank/DDBJ databases">
        <title>Isolation and whole genome analysis of endospore-forming bacteria from heroin.</title>
        <authorList>
            <person name="Kalinowski J."/>
            <person name="Ahrens B."/>
            <person name="Al-Dilaimi A."/>
            <person name="Winkler A."/>
            <person name="Wibberg D."/>
            <person name="Schleenbecker U."/>
            <person name="Ruckert C."/>
            <person name="Wolfel R."/>
            <person name="Grass G."/>
        </authorList>
    </citation>
    <scope>NUCLEOTIDE SEQUENCE [LARGE SCALE GENOMIC DNA]</scope>
    <source>
        <strain evidence="3 4">7539</strain>
    </source>
</reference>
<keyword evidence="3" id="KW-0489">Methyltransferase</keyword>
<dbReference type="InterPro" id="IPR019734">
    <property type="entry name" value="TPR_rpt"/>
</dbReference>
<dbReference type="GO" id="GO:0032259">
    <property type="term" value="P:methylation"/>
    <property type="evidence" value="ECO:0007669"/>
    <property type="project" value="UniProtKB-KW"/>
</dbReference>
<dbReference type="PROSITE" id="PS50005">
    <property type="entry name" value="TPR"/>
    <property type="match status" value="1"/>
</dbReference>
<dbReference type="SUPFAM" id="SSF48452">
    <property type="entry name" value="TPR-like"/>
    <property type="match status" value="1"/>
</dbReference>
<dbReference type="AlphaFoldDB" id="A0A268NZM0"/>
<feature type="repeat" description="TPR" evidence="1">
    <location>
        <begin position="134"/>
        <end position="167"/>
    </location>
</feature>
<proteinExistence type="predicted"/>
<name>A0A268NZM0_SHOCL</name>
<protein>
    <submittedName>
        <fullName evidence="3">Modification methylase CeqI</fullName>
    </submittedName>
</protein>
<dbReference type="Gene3D" id="1.25.40.10">
    <property type="entry name" value="Tetratricopeptide repeat domain"/>
    <property type="match status" value="1"/>
</dbReference>
<evidence type="ECO:0000256" key="2">
    <source>
        <dbReference type="SAM" id="Coils"/>
    </source>
</evidence>
<gene>
    <name evidence="3" type="ORF">CHH72_11205</name>
</gene>
<keyword evidence="2" id="KW-0175">Coiled coil</keyword>